<dbReference type="InterPro" id="IPR002156">
    <property type="entry name" value="RNaseH_domain"/>
</dbReference>
<dbReference type="EnsemblPlants" id="evm.model.05.1057">
    <property type="protein sequence ID" value="cds.evm.model.05.1057"/>
    <property type="gene ID" value="evm.TU.05.1057"/>
</dbReference>
<dbReference type="Gramene" id="evm.model.05.1057">
    <property type="protein sequence ID" value="cds.evm.model.05.1057"/>
    <property type="gene ID" value="evm.TU.05.1057"/>
</dbReference>
<accession>A0A803PJT8</accession>
<dbReference type="InterPro" id="IPR012337">
    <property type="entry name" value="RNaseH-like_sf"/>
</dbReference>
<dbReference type="InterPro" id="IPR000477">
    <property type="entry name" value="RT_dom"/>
</dbReference>
<reference evidence="2" key="1">
    <citation type="submission" date="2018-11" db="EMBL/GenBank/DDBJ databases">
        <authorList>
            <person name="Grassa J C."/>
        </authorList>
    </citation>
    <scope>NUCLEOTIDE SEQUENCE [LARGE SCALE GENOMIC DNA]</scope>
</reference>
<feature type="domain" description="Reverse transcriptase" evidence="1">
    <location>
        <begin position="196"/>
        <end position="466"/>
    </location>
</feature>
<dbReference type="InterPro" id="IPR044730">
    <property type="entry name" value="RNase_H-like_dom_plant"/>
</dbReference>
<dbReference type="Pfam" id="PF00078">
    <property type="entry name" value="RVT_1"/>
    <property type="match status" value="1"/>
</dbReference>
<name>A0A803PJT8_CANSA</name>
<dbReference type="GO" id="GO:0004523">
    <property type="term" value="F:RNA-DNA hybrid ribonuclease activity"/>
    <property type="evidence" value="ECO:0007669"/>
    <property type="project" value="InterPro"/>
</dbReference>
<dbReference type="Proteomes" id="UP000596661">
    <property type="component" value="Chromosome 5"/>
</dbReference>
<dbReference type="PANTHER" id="PTHR31635:SF196">
    <property type="entry name" value="REVERSE TRANSCRIPTASE DOMAIN-CONTAINING PROTEIN-RELATED"/>
    <property type="match status" value="1"/>
</dbReference>
<dbReference type="CDD" id="cd06222">
    <property type="entry name" value="RNase_H_like"/>
    <property type="match status" value="1"/>
</dbReference>
<dbReference type="GO" id="GO:0003676">
    <property type="term" value="F:nucleic acid binding"/>
    <property type="evidence" value="ECO:0007669"/>
    <property type="project" value="InterPro"/>
</dbReference>
<dbReference type="InterPro" id="IPR036397">
    <property type="entry name" value="RNaseH_sf"/>
</dbReference>
<dbReference type="InterPro" id="IPR043502">
    <property type="entry name" value="DNA/RNA_pol_sf"/>
</dbReference>
<reference evidence="2" key="2">
    <citation type="submission" date="2021-03" db="UniProtKB">
        <authorList>
            <consortium name="EnsemblPlants"/>
        </authorList>
    </citation>
    <scope>IDENTIFICATION</scope>
</reference>
<dbReference type="PANTHER" id="PTHR31635">
    <property type="entry name" value="REVERSE TRANSCRIPTASE DOMAIN-CONTAINING PROTEIN-RELATED"/>
    <property type="match status" value="1"/>
</dbReference>
<organism evidence="2 3">
    <name type="scientific">Cannabis sativa</name>
    <name type="common">Hemp</name>
    <name type="synonym">Marijuana</name>
    <dbReference type="NCBI Taxonomy" id="3483"/>
    <lineage>
        <taxon>Eukaryota</taxon>
        <taxon>Viridiplantae</taxon>
        <taxon>Streptophyta</taxon>
        <taxon>Embryophyta</taxon>
        <taxon>Tracheophyta</taxon>
        <taxon>Spermatophyta</taxon>
        <taxon>Magnoliopsida</taxon>
        <taxon>eudicotyledons</taxon>
        <taxon>Gunneridae</taxon>
        <taxon>Pentapetalae</taxon>
        <taxon>rosids</taxon>
        <taxon>fabids</taxon>
        <taxon>Rosales</taxon>
        <taxon>Cannabaceae</taxon>
        <taxon>Cannabis</taxon>
    </lineage>
</organism>
<dbReference type="PROSITE" id="PS50878">
    <property type="entry name" value="RT_POL"/>
    <property type="match status" value="1"/>
</dbReference>
<sequence length="748" mass="83942">MLSFQNFVNKYSLIPVHFVGNKFTWKHSSTYERLDWVIANDKWLQQYPQAILHHLRFYGSDHRVLKLVLVDDSMSRVKNKRFMFENHWLTDPSFFNTVSNSWCGSVLNSNNCPLSNFLSKQGSSSNATNLLLSAISAKLSAQQFCFLDAPFTADEVKTALFQLSGDKASGLDGMNDYFYQKNWNTLGEDLCMAILDILNNNASMNSINSTLIVLIPKKANASSLKDFRPISLCRTLYKIVAKVIANRIKVVMEDIISLTQSAFLSDRLIFDNIFIAQEMVHAINHRKLGKIGWVGLKLDMEKAFDRVEWNFLLAILKHFNFLERIINLIHKCLSSVSIRFNINGSFSREIFPTRGIRQGDPLSPYLFLLCSEGLSAALCNQQRIGNFHGISIARNAPVISHLLFADDTLLFARATQTSYNAIKAALQMYNQATGQQVNFSKSSILFSPNTPSHVSDYFYSNLGLAHKPFMSKYLGVPQCFGRSKKSSFNFVLDRVSSHLNVWNNKFFSKAGKEVRLKAVIQAIPSYVMSCFKIPASIRKKVEKLMAQFWWGSFGKNTKTHWKSCATVANILQVPIGGINKNDSLIWKGDPSGLLTVKSAYHLVNGKTDAATDTKHSKIGLGAIIKDWTGRIIAGILLPIPALVSPLMAEAMALKSALDWCCSIRIPLASIFTDSKQLISKINSSKKELSALPNIVEDIKSSSSYFPTSSICFVPRDSNTYAHHMAQNALGLEEELVWKDFYPNLSVVT</sequence>
<dbReference type="AlphaFoldDB" id="A0A803PJT8"/>
<dbReference type="EMBL" id="UZAU01000489">
    <property type="status" value="NOT_ANNOTATED_CDS"/>
    <property type="molecule type" value="Genomic_DNA"/>
</dbReference>
<dbReference type="CDD" id="cd01650">
    <property type="entry name" value="RT_nLTR_like"/>
    <property type="match status" value="1"/>
</dbReference>
<dbReference type="SUPFAM" id="SSF53098">
    <property type="entry name" value="Ribonuclease H-like"/>
    <property type="match status" value="1"/>
</dbReference>
<evidence type="ECO:0000259" key="1">
    <source>
        <dbReference type="PROSITE" id="PS50878"/>
    </source>
</evidence>
<dbReference type="InterPro" id="IPR036691">
    <property type="entry name" value="Endo/exonu/phosph_ase_sf"/>
</dbReference>
<dbReference type="Gene3D" id="3.30.420.10">
    <property type="entry name" value="Ribonuclease H-like superfamily/Ribonuclease H"/>
    <property type="match status" value="1"/>
</dbReference>
<dbReference type="SUPFAM" id="SSF56219">
    <property type="entry name" value="DNase I-like"/>
    <property type="match status" value="1"/>
</dbReference>
<protein>
    <recommendedName>
        <fullName evidence="1">Reverse transcriptase domain-containing protein</fullName>
    </recommendedName>
</protein>
<proteinExistence type="predicted"/>
<keyword evidence="3" id="KW-1185">Reference proteome</keyword>
<dbReference type="SUPFAM" id="SSF56672">
    <property type="entry name" value="DNA/RNA polymerases"/>
    <property type="match status" value="1"/>
</dbReference>
<evidence type="ECO:0000313" key="3">
    <source>
        <dbReference type="Proteomes" id="UP000596661"/>
    </source>
</evidence>
<evidence type="ECO:0000313" key="2">
    <source>
        <dbReference type="EnsemblPlants" id="cds.evm.model.05.1057"/>
    </source>
</evidence>
<dbReference type="Pfam" id="PF13456">
    <property type="entry name" value="RVT_3"/>
    <property type="match status" value="1"/>
</dbReference>